<comment type="catalytic activity">
    <reaction evidence="2">
        <text>N-terminal N-formyl-L-methionyl-[peptide] + H2O = N-terminal L-methionyl-[peptide] + formate</text>
        <dbReference type="Rhea" id="RHEA:24420"/>
        <dbReference type="Rhea" id="RHEA-COMP:10639"/>
        <dbReference type="Rhea" id="RHEA-COMP:10640"/>
        <dbReference type="ChEBI" id="CHEBI:15377"/>
        <dbReference type="ChEBI" id="CHEBI:15740"/>
        <dbReference type="ChEBI" id="CHEBI:49298"/>
        <dbReference type="ChEBI" id="CHEBI:64731"/>
        <dbReference type="EC" id="3.5.1.88"/>
    </reaction>
</comment>
<organism evidence="3">
    <name type="scientific">Wolbachia endosymbiont of Aleurodicus dispersus</name>
    <dbReference type="NCBI Taxonomy" id="1288877"/>
    <lineage>
        <taxon>Bacteria</taxon>
        <taxon>Pseudomonadati</taxon>
        <taxon>Pseudomonadota</taxon>
        <taxon>Alphaproteobacteria</taxon>
        <taxon>Rickettsiales</taxon>
        <taxon>Anaplasmataceae</taxon>
        <taxon>Wolbachieae</taxon>
        <taxon>Wolbachia</taxon>
    </lineage>
</organism>
<feature type="active site" evidence="2">
    <location>
        <position position="145"/>
    </location>
</feature>
<dbReference type="SUPFAM" id="SSF56420">
    <property type="entry name" value="Peptide deformylase"/>
    <property type="match status" value="1"/>
</dbReference>
<accession>A0A3B0J8D7</accession>
<dbReference type="HAMAP" id="MF_00163">
    <property type="entry name" value="Pep_deformylase"/>
    <property type="match status" value="1"/>
</dbReference>
<comment type="similarity">
    <text evidence="1 2">Belongs to the polypeptide deformylase family.</text>
</comment>
<dbReference type="PRINTS" id="PR01576">
    <property type="entry name" value="PDEFORMYLASE"/>
</dbReference>
<proteinExistence type="inferred from homology"/>
<dbReference type="NCBIfam" id="NF001159">
    <property type="entry name" value="PRK00150.1-3"/>
    <property type="match status" value="1"/>
</dbReference>
<dbReference type="Pfam" id="PF01327">
    <property type="entry name" value="Pep_deformylase"/>
    <property type="match status" value="1"/>
</dbReference>
<dbReference type="GO" id="GO:0046872">
    <property type="term" value="F:metal ion binding"/>
    <property type="evidence" value="ECO:0007669"/>
    <property type="project" value="UniProtKB-KW"/>
</dbReference>
<keyword evidence="2" id="KW-0408">Iron</keyword>
<dbReference type="CDD" id="cd00487">
    <property type="entry name" value="Pep_deformylase"/>
    <property type="match status" value="1"/>
</dbReference>
<reference evidence="3" key="1">
    <citation type="submission" date="2018-04" db="EMBL/GenBank/DDBJ databases">
        <authorList>
            <person name="Go L.Y."/>
            <person name="Mitchell J.A."/>
        </authorList>
    </citation>
    <scope>NUCLEOTIDE SEQUENCE</scope>
    <source>
        <strain evidence="3">WBAD</strain>
    </source>
</reference>
<dbReference type="InterPro" id="IPR023635">
    <property type="entry name" value="Peptide_deformylase"/>
</dbReference>
<keyword evidence="2" id="KW-0648">Protein biosynthesis</keyword>
<protein>
    <recommendedName>
        <fullName evidence="2">Peptide deformylase</fullName>
        <shortName evidence="2">PDF</shortName>
        <ecNumber evidence="2">3.5.1.88</ecNumber>
    </recommendedName>
    <alternativeName>
        <fullName evidence="2">Polypeptide deformylase</fullName>
    </alternativeName>
</protein>
<keyword evidence="2" id="KW-0479">Metal-binding</keyword>
<dbReference type="InterPro" id="IPR036821">
    <property type="entry name" value="Peptide_deformylase_sf"/>
</dbReference>
<evidence type="ECO:0000256" key="2">
    <source>
        <dbReference type="HAMAP-Rule" id="MF_00163"/>
    </source>
</evidence>
<comment type="cofactor">
    <cofactor evidence="2">
        <name>Fe(2+)</name>
        <dbReference type="ChEBI" id="CHEBI:29033"/>
    </cofactor>
    <text evidence="2">Binds 1 Fe(2+) ion.</text>
</comment>
<dbReference type="EC" id="3.5.1.88" evidence="2"/>
<dbReference type="Gene3D" id="3.90.45.10">
    <property type="entry name" value="Peptide deformylase"/>
    <property type="match status" value="1"/>
</dbReference>
<keyword evidence="2 3" id="KW-0378">Hydrolase</keyword>
<dbReference type="PANTHER" id="PTHR10458:SF22">
    <property type="entry name" value="PEPTIDE DEFORMYLASE"/>
    <property type="match status" value="1"/>
</dbReference>
<dbReference type="PIRSF" id="PIRSF004749">
    <property type="entry name" value="Pep_def"/>
    <property type="match status" value="1"/>
</dbReference>
<dbReference type="PANTHER" id="PTHR10458">
    <property type="entry name" value="PEPTIDE DEFORMYLASE"/>
    <property type="match status" value="1"/>
</dbReference>
<comment type="function">
    <text evidence="2">Removes the formyl group from the N-terminal Met of newly synthesized proteins. Requires at least a dipeptide for an efficient rate of reaction. N-terminal L-methionine is a prerequisite for activity but the enzyme has broad specificity at other positions.</text>
</comment>
<sequence length="179" mass="20495">MSKLPIVIAPDERLTTRASEVTDITDKIKELVNDMFETMYDAEGLGLAAVQVGVLKRIFVMDVQPEKAGDELVGYDSVGKFCMINPEVKELSDEQVIMSEGCLSIPEQSHEIKRPKYLTVKYKNLNNEEQTLKASGWLARCIQHELDHLNGILYIRHLSRLKYDLAMKKAQKVKRHYEQ</sequence>
<dbReference type="GO" id="GO:0006412">
    <property type="term" value="P:translation"/>
    <property type="evidence" value="ECO:0007669"/>
    <property type="project" value="UniProtKB-UniRule"/>
</dbReference>
<feature type="binding site" evidence="2">
    <location>
        <position position="144"/>
    </location>
    <ligand>
        <name>Fe cation</name>
        <dbReference type="ChEBI" id="CHEBI:24875"/>
    </ligand>
</feature>
<dbReference type="AlphaFoldDB" id="A0A3B0J8D7"/>
<dbReference type="EMBL" id="OUNE01000175">
    <property type="protein sequence ID" value="SPP33383.1"/>
    <property type="molecule type" value="Genomic_DNA"/>
</dbReference>
<evidence type="ECO:0000313" key="3">
    <source>
        <dbReference type="EMBL" id="SPP33383.1"/>
    </source>
</evidence>
<dbReference type="GO" id="GO:0042586">
    <property type="term" value="F:peptide deformylase activity"/>
    <property type="evidence" value="ECO:0007669"/>
    <property type="project" value="UniProtKB-UniRule"/>
</dbReference>
<evidence type="ECO:0000256" key="1">
    <source>
        <dbReference type="ARBA" id="ARBA00010759"/>
    </source>
</evidence>
<name>A0A3B0J8D7_9RICK</name>
<gene>
    <name evidence="2 3" type="primary">def</name>
    <name evidence="3" type="ORF">WBAD_0991</name>
</gene>
<dbReference type="NCBIfam" id="TIGR00079">
    <property type="entry name" value="pept_deformyl"/>
    <property type="match status" value="1"/>
</dbReference>
<feature type="binding site" evidence="2">
    <location>
        <position position="102"/>
    </location>
    <ligand>
        <name>Fe cation</name>
        <dbReference type="ChEBI" id="CHEBI:24875"/>
    </ligand>
</feature>
<feature type="binding site" evidence="2">
    <location>
        <position position="148"/>
    </location>
    <ligand>
        <name>Fe cation</name>
        <dbReference type="ChEBI" id="CHEBI:24875"/>
    </ligand>
</feature>